<dbReference type="Proteomes" id="UP000467637">
    <property type="component" value="Unassembled WGS sequence"/>
</dbReference>
<keyword evidence="4 6" id="KW-1005">Bacterial flagellum biogenesis</keyword>
<reference evidence="7 8" key="1">
    <citation type="submission" date="2019-12" db="EMBL/GenBank/DDBJ databases">
        <authorList>
            <person name="Huq M.A."/>
        </authorList>
    </citation>
    <scope>NUCLEOTIDE SEQUENCE [LARGE SCALE GENOMIC DNA]</scope>
    <source>
        <strain evidence="7 8">MAH-34</strain>
    </source>
</reference>
<keyword evidence="8" id="KW-1185">Reference proteome</keyword>
<keyword evidence="7" id="KW-0282">Flagellum</keyword>
<dbReference type="NCBIfam" id="TIGR00208">
    <property type="entry name" value="fliS"/>
    <property type="match status" value="1"/>
</dbReference>
<keyword evidence="5" id="KW-0143">Chaperone</keyword>
<dbReference type="Gene3D" id="1.20.120.340">
    <property type="entry name" value="Flagellar protein FliS"/>
    <property type="match status" value="1"/>
</dbReference>
<evidence type="ECO:0000313" key="7">
    <source>
        <dbReference type="EMBL" id="MVQ34477.1"/>
    </source>
</evidence>
<dbReference type="InterPro" id="IPR003713">
    <property type="entry name" value="FliS"/>
</dbReference>
<comment type="similarity">
    <text evidence="2 6">Belongs to the FliS family.</text>
</comment>
<evidence type="ECO:0000313" key="8">
    <source>
        <dbReference type="Proteomes" id="UP000467637"/>
    </source>
</evidence>
<evidence type="ECO:0000256" key="4">
    <source>
        <dbReference type="ARBA" id="ARBA00022795"/>
    </source>
</evidence>
<name>A0ABW9U4Z6_9BACL</name>
<evidence type="ECO:0000256" key="6">
    <source>
        <dbReference type="PIRNR" id="PIRNR039090"/>
    </source>
</evidence>
<organism evidence="7 8">
    <name type="scientific">Paenibacillus anseongense</name>
    <dbReference type="NCBI Taxonomy" id="2682845"/>
    <lineage>
        <taxon>Bacteria</taxon>
        <taxon>Bacillati</taxon>
        <taxon>Bacillota</taxon>
        <taxon>Bacilli</taxon>
        <taxon>Bacillales</taxon>
        <taxon>Paenibacillaceae</taxon>
        <taxon>Paenibacillus</taxon>
    </lineage>
</organism>
<dbReference type="SUPFAM" id="SSF101116">
    <property type="entry name" value="Flagellar export chaperone FliS"/>
    <property type="match status" value="1"/>
</dbReference>
<keyword evidence="3 6" id="KW-0963">Cytoplasm</keyword>
<dbReference type="PANTHER" id="PTHR34773:SF1">
    <property type="entry name" value="FLAGELLAR SECRETION CHAPERONE FLIS"/>
    <property type="match status" value="1"/>
</dbReference>
<sequence>MNPSQLQKYQQTSVQTATGPQLVIMLYDGAIRFTKMAIDGIEQMDVEKAHKGLLKAQAVINELIASLNFDYVLSKDLSRIYEFMLYQLIQANLKKNSTSAKIVLDHLLDLKEAWVQAAKIVSSDKTGVLNHG</sequence>
<dbReference type="PANTHER" id="PTHR34773">
    <property type="entry name" value="FLAGELLAR SECRETION CHAPERONE FLIS"/>
    <property type="match status" value="1"/>
</dbReference>
<dbReference type="EMBL" id="WSEM01000007">
    <property type="protein sequence ID" value="MVQ34477.1"/>
    <property type="molecule type" value="Genomic_DNA"/>
</dbReference>
<evidence type="ECO:0000256" key="2">
    <source>
        <dbReference type="ARBA" id="ARBA00008787"/>
    </source>
</evidence>
<gene>
    <name evidence="7" type="primary">fliS</name>
    <name evidence="7" type="ORF">GON05_07405</name>
</gene>
<evidence type="ECO:0000256" key="3">
    <source>
        <dbReference type="ARBA" id="ARBA00022490"/>
    </source>
</evidence>
<proteinExistence type="inferred from homology"/>
<protein>
    <recommendedName>
        <fullName evidence="6">Flagellar secretion chaperone FliS</fullName>
    </recommendedName>
</protein>
<keyword evidence="7" id="KW-0966">Cell projection</keyword>
<dbReference type="PIRSF" id="PIRSF039090">
    <property type="entry name" value="Flis"/>
    <property type="match status" value="1"/>
</dbReference>
<evidence type="ECO:0000256" key="5">
    <source>
        <dbReference type="ARBA" id="ARBA00023186"/>
    </source>
</evidence>
<keyword evidence="7" id="KW-0969">Cilium</keyword>
<dbReference type="InterPro" id="IPR036584">
    <property type="entry name" value="FliS_sf"/>
</dbReference>
<evidence type="ECO:0000256" key="1">
    <source>
        <dbReference type="ARBA" id="ARBA00004514"/>
    </source>
</evidence>
<dbReference type="CDD" id="cd16098">
    <property type="entry name" value="FliS"/>
    <property type="match status" value="1"/>
</dbReference>
<comment type="caution">
    <text evidence="7">The sequence shown here is derived from an EMBL/GenBank/DDBJ whole genome shotgun (WGS) entry which is preliminary data.</text>
</comment>
<dbReference type="Pfam" id="PF02561">
    <property type="entry name" value="FliS"/>
    <property type="match status" value="1"/>
</dbReference>
<dbReference type="RefSeq" id="WP_157318524.1">
    <property type="nucleotide sequence ID" value="NZ_WSEM01000007.1"/>
</dbReference>
<comment type="subcellular location">
    <subcellularLocation>
        <location evidence="1 6">Cytoplasm</location>
        <location evidence="1 6">Cytosol</location>
    </subcellularLocation>
</comment>
<accession>A0ABW9U4Z6</accession>